<protein>
    <submittedName>
        <fullName evidence="2">KEN domain-containing protein</fullName>
    </submittedName>
</protein>
<reference evidence="2" key="1">
    <citation type="submission" date="2022-11" db="UniProtKB">
        <authorList>
            <consortium name="WormBaseParasite"/>
        </authorList>
    </citation>
    <scope>IDENTIFICATION</scope>
</reference>
<name>A0AC34PWR3_9BILA</name>
<evidence type="ECO:0000313" key="2">
    <source>
        <dbReference type="WBParaSite" id="JU765_v2.g10730.t1"/>
    </source>
</evidence>
<dbReference type="Proteomes" id="UP000887576">
    <property type="component" value="Unplaced"/>
</dbReference>
<dbReference type="WBParaSite" id="JU765_v2.g10730.t1">
    <property type="protein sequence ID" value="JU765_v2.g10730.t1"/>
    <property type="gene ID" value="JU765_v2.g10730"/>
</dbReference>
<evidence type="ECO:0000313" key="1">
    <source>
        <dbReference type="Proteomes" id="UP000887576"/>
    </source>
</evidence>
<accession>A0AC34PWR3</accession>
<sequence>MGSPNWISLEDLVKHESYREDDGNLFTMIIMGLKSFDPKKNAEIHPANIMILQDANKYLKVESCGYVESLDNVKFILFFILDKGTHPYPYCSIKKLSATNFFQTTAVDLLEKIEKKYYKAVENIEAHPLFWDNKKRLDYLADVSNFNHNNRISEFKKSLTEKEWTKELPQKIQEKYNDNPNTINAMLRGLRNCCQHYHDSNIREYFKKYPDDHIYFWTSKFPKLLIYVYNVVLNYYDIDKNDESLLGYYITNKRF</sequence>
<organism evidence="1 2">
    <name type="scientific">Panagrolaimus sp. JU765</name>
    <dbReference type="NCBI Taxonomy" id="591449"/>
    <lineage>
        <taxon>Eukaryota</taxon>
        <taxon>Metazoa</taxon>
        <taxon>Ecdysozoa</taxon>
        <taxon>Nematoda</taxon>
        <taxon>Chromadorea</taxon>
        <taxon>Rhabditida</taxon>
        <taxon>Tylenchina</taxon>
        <taxon>Panagrolaimomorpha</taxon>
        <taxon>Panagrolaimoidea</taxon>
        <taxon>Panagrolaimidae</taxon>
        <taxon>Panagrolaimus</taxon>
    </lineage>
</organism>
<proteinExistence type="predicted"/>